<evidence type="ECO:0000313" key="1">
    <source>
        <dbReference type="EMBL" id="KAJ8423803.1"/>
    </source>
</evidence>
<protein>
    <submittedName>
        <fullName evidence="1">Uncharacterized protein</fullName>
    </submittedName>
</protein>
<evidence type="ECO:0000313" key="2">
    <source>
        <dbReference type="Proteomes" id="UP001153076"/>
    </source>
</evidence>
<reference evidence="1" key="1">
    <citation type="submission" date="2022-04" db="EMBL/GenBank/DDBJ databases">
        <title>Carnegiea gigantea Genome sequencing and assembly v2.</title>
        <authorList>
            <person name="Copetti D."/>
            <person name="Sanderson M.J."/>
            <person name="Burquez A."/>
            <person name="Wojciechowski M.F."/>
        </authorList>
    </citation>
    <scope>NUCLEOTIDE SEQUENCE</scope>
    <source>
        <strain evidence="1">SGP5-SGP5p</strain>
        <tissue evidence="1">Aerial part</tissue>
    </source>
</reference>
<keyword evidence="2" id="KW-1185">Reference proteome</keyword>
<organism evidence="1 2">
    <name type="scientific">Carnegiea gigantea</name>
    <dbReference type="NCBI Taxonomy" id="171969"/>
    <lineage>
        <taxon>Eukaryota</taxon>
        <taxon>Viridiplantae</taxon>
        <taxon>Streptophyta</taxon>
        <taxon>Embryophyta</taxon>
        <taxon>Tracheophyta</taxon>
        <taxon>Spermatophyta</taxon>
        <taxon>Magnoliopsida</taxon>
        <taxon>eudicotyledons</taxon>
        <taxon>Gunneridae</taxon>
        <taxon>Pentapetalae</taxon>
        <taxon>Caryophyllales</taxon>
        <taxon>Cactineae</taxon>
        <taxon>Cactaceae</taxon>
        <taxon>Cactoideae</taxon>
        <taxon>Echinocereeae</taxon>
        <taxon>Carnegiea</taxon>
    </lineage>
</organism>
<dbReference type="OrthoDB" id="1749972at2759"/>
<gene>
    <name evidence="1" type="ORF">Cgig2_017236</name>
</gene>
<dbReference type="AlphaFoldDB" id="A0A9Q1GSH1"/>
<accession>A0A9Q1GSH1</accession>
<name>A0A9Q1GSH1_9CARY</name>
<comment type="caution">
    <text evidence="1">The sequence shown here is derived from an EMBL/GenBank/DDBJ whole genome shotgun (WGS) entry which is preliminary data.</text>
</comment>
<dbReference type="EMBL" id="JAKOGI010001862">
    <property type="protein sequence ID" value="KAJ8423803.1"/>
    <property type="molecule type" value="Genomic_DNA"/>
</dbReference>
<sequence length="243" mass="27614">MSQGLSDHTPLLFPLCPRPKSSFLFCDMWVKGLEFDRIVIVTVKALPDNNKRSFTMILKNHNWSTERKIVGQNTYLLFTHLYLSSGNKVNLFNYNAVKVEGFEAVLEEDKMFIGLKLIVLLCRSPSLNGYSNGPFNAYWSSIGSLVCDAFCEFFDTSVMPKFFSDDLTLFYKVDLVSLKHLMHAFHMFSCCSGLTANLVKFQIITSFNEESLPFRHLGVPIIARLSKVKGRALVNTIMAKLKL</sequence>
<dbReference type="Proteomes" id="UP001153076">
    <property type="component" value="Unassembled WGS sequence"/>
</dbReference>
<proteinExistence type="predicted"/>